<name>A0A7S0L256_9EUKA</name>
<proteinExistence type="predicted"/>
<dbReference type="Gene3D" id="2.60.120.10">
    <property type="entry name" value="Jelly Rolls"/>
    <property type="match status" value="1"/>
</dbReference>
<evidence type="ECO:0000313" key="2">
    <source>
        <dbReference type="EMBL" id="CAD8597270.1"/>
    </source>
</evidence>
<evidence type="ECO:0000259" key="1">
    <source>
        <dbReference type="PROSITE" id="PS51184"/>
    </source>
</evidence>
<feature type="domain" description="JmjC" evidence="1">
    <location>
        <begin position="83"/>
        <end position="259"/>
    </location>
</feature>
<sequence>MLGGAAIGWRPLDEWGQAPTELARLAGEDMVDVAVVTKADAFEVEPKRMLRPPRSEMRFADLVSLLASQRDVNLTLYTRQAPLWTMPGLLSAVVPHRWMTNLRVLDLNIWAGDGLFRNTLHNDPYDNFLCVLRGTKHVLTFPPEAHDLLYYAKRNDWQAYYLPSVGEIRRRDVGIVSDNTAGVNMAEPDHLAFPLLREALGQSAYTQVHAGDCLYLPRYHHHHVFSEADPQTGYNLAINVWVDRERSLAQGAAPVAEVDELAPTLEQIQAALQRANSCDANGSV</sequence>
<protein>
    <recommendedName>
        <fullName evidence="1">JmjC domain-containing protein</fullName>
    </recommendedName>
</protein>
<dbReference type="SUPFAM" id="SSF51197">
    <property type="entry name" value="Clavaminate synthase-like"/>
    <property type="match status" value="1"/>
</dbReference>
<dbReference type="InterPro" id="IPR003347">
    <property type="entry name" value="JmjC_dom"/>
</dbReference>
<gene>
    <name evidence="2" type="ORF">CPEL01642_LOCUS599</name>
</gene>
<dbReference type="PANTHER" id="PTHR12461:SF105">
    <property type="entry name" value="HYPOXIA-INDUCIBLE FACTOR 1-ALPHA INHIBITOR"/>
    <property type="match status" value="1"/>
</dbReference>
<reference evidence="2" key="1">
    <citation type="submission" date="2021-01" db="EMBL/GenBank/DDBJ databases">
        <authorList>
            <person name="Corre E."/>
            <person name="Pelletier E."/>
            <person name="Niang G."/>
            <person name="Scheremetjew M."/>
            <person name="Finn R."/>
            <person name="Kale V."/>
            <person name="Holt S."/>
            <person name="Cochrane G."/>
            <person name="Meng A."/>
            <person name="Brown T."/>
            <person name="Cohen L."/>
        </authorList>
    </citation>
    <scope>NUCLEOTIDE SEQUENCE</scope>
    <source>
        <strain evidence="2">PLY182g</strain>
    </source>
</reference>
<dbReference type="AlphaFoldDB" id="A0A7S0L256"/>
<dbReference type="InterPro" id="IPR014710">
    <property type="entry name" value="RmlC-like_jellyroll"/>
</dbReference>
<dbReference type="EMBL" id="HBEY01001143">
    <property type="protein sequence ID" value="CAD8597270.1"/>
    <property type="molecule type" value="Transcribed_RNA"/>
</dbReference>
<organism evidence="2">
    <name type="scientific">Coccolithus braarudii</name>
    <dbReference type="NCBI Taxonomy" id="221442"/>
    <lineage>
        <taxon>Eukaryota</taxon>
        <taxon>Haptista</taxon>
        <taxon>Haptophyta</taxon>
        <taxon>Prymnesiophyceae</taxon>
        <taxon>Coccolithales</taxon>
        <taxon>Coccolithaceae</taxon>
        <taxon>Coccolithus</taxon>
    </lineage>
</organism>
<dbReference type="InterPro" id="IPR041667">
    <property type="entry name" value="Cupin_8"/>
</dbReference>
<dbReference type="PANTHER" id="PTHR12461">
    <property type="entry name" value="HYPOXIA-INDUCIBLE FACTOR 1 ALPHA INHIBITOR-RELATED"/>
    <property type="match status" value="1"/>
</dbReference>
<dbReference type="PROSITE" id="PS51184">
    <property type="entry name" value="JMJC"/>
    <property type="match status" value="1"/>
</dbReference>
<accession>A0A7S0L256</accession>
<dbReference type="Pfam" id="PF13621">
    <property type="entry name" value="Cupin_8"/>
    <property type="match status" value="1"/>
</dbReference>